<keyword evidence="3" id="KW-1185">Reference proteome</keyword>
<feature type="transmembrane region" description="Helical" evidence="1">
    <location>
        <begin position="21"/>
        <end position="38"/>
    </location>
</feature>
<evidence type="ECO:0000313" key="3">
    <source>
        <dbReference type="Proteomes" id="UP000799779"/>
    </source>
</evidence>
<protein>
    <recommendedName>
        <fullName evidence="4">MARVEL domain-containing protein</fullName>
    </recommendedName>
</protein>
<keyword evidence="1" id="KW-0812">Transmembrane</keyword>
<reference evidence="2" key="1">
    <citation type="journal article" date="2020" name="Stud. Mycol.">
        <title>101 Dothideomycetes genomes: a test case for predicting lifestyles and emergence of pathogens.</title>
        <authorList>
            <person name="Haridas S."/>
            <person name="Albert R."/>
            <person name="Binder M."/>
            <person name="Bloem J."/>
            <person name="Labutti K."/>
            <person name="Salamov A."/>
            <person name="Andreopoulos B."/>
            <person name="Baker S."/>
            <person name="Barry K."/>
            <person name="Bills G."/>
            <person name="Bluhm B."/>
            <person name="Cannon C."/>
            <person name="Castanera R."/>
            <person name="Culley D."/>
            <person name="Daum C."/>
            <person name="Ezra D."/>
            <person name="Gonzalez J."/>
            <person name="Henrissat B."/>
            <person name="Kuo A."/>
            <person name="Liang C."/>
            <person name="Lipzen A."/>
            <person name="Lutzoni F."/>
            <person name="Magnuson J."/>
            <person name="Mondo S."/>
            <person name="Nolan M."/>
            <person name="Ohm R."/>
            <person name="Pangilinan J."/>
            <person name="Park H.-J."/>
            <person name="Ramirez L."/>
            <person name="Alfaro M."/>
            <person name="Sun H."/>
            <person name="Tritt A."/>
            <person name="Yoshinaga Y."/>
            <person name="Zwiers L.-H."/>
            <person name="Turgeon B."/>
            <person name="Goodwin S."/>
            <person name="Spatafora J."/>
            <person name="Crous P."/>
            <person name="Grigoriev I."/>
        </authorList>
    </citation>
    <scope>NUCLEOTIDE SEQUENCE</scope>
    <source>
        <strain evidence="2">CBS 123094</strain>
    </source>
</reference>
<feature type="transmembrane region" description="Helical" evidence="1">
    <location>
        <begin position="90"/>
        <end position="115"/>
    </location>
</feature>
<keyword evidence="1" id="KW-0472">Membrane</keyword>
<gene>
    <name evidence="2" type="ORF">P154DRAFT_561127</name>
</gene>
<dbReference type="Proteomes" id="UP000799779">
    <property type="component" value="Unassembled WGS sequence"/>
</dbReference>
<dbReference type="AlphaFoldDB" id="A0A6A5WRW2"/>
<accession>A0A6A5WRW2</accession>
<evidence type="ECO:0000256" key="1">
    <source>
        <dbReference type="SAM" id="Phobius"/>
    </source>
</evidence>
<proteinExistence type="predicted"/>
<feature type="transmembrane region" description="Helical" evidence="1">
    <location>
        <begin position="58"/>
        <end position="83"/>
    </location>
</feature>
<organism evidence="2 3">
    <name type="scientific">Amniculicola lignicola CBS 123094</name>
    <dbReference type="NCBI Taxonomy" id="1392246"/>
    <lineage>
        <taxon>Eukaryota</taxon>
        <taxon>Fungi</taxon>
        <taxon>Dikarya</taxon>
        <taxon>Ascomycota</taxon>
        <taxon>Pezizomycotina</taxon>
        <taxon>Dothideomycetes</taxon>
        <taxon>Pleosporomycetidae</taxon>
        <taxon>Pleosporales</taxon>
        <taxon>Amniculicolaceae</taxon>
        <taxon>Amniculicola</taxon>
    </lineage>
</organism>
<dbReference type="EMBL" id="ML977571">
    <property type="protein sequence ID" value="KAF2003684.1"/>
    <property type="molecule type" value="Genomic_DNA"/>
</dbReference>
<keyword evidence="1" id="KW-1133">Transmembrane helix</keyword>
<feature type="transmembrane region" description="Helical" evidence="1">
    <location>
        <begin position="127"/>
        <end position="147"/>
    </location>
</feature>
<name>A0A6A5WRW2_9PLEO</name>
<evidence type="ECO:0008006" key="4">
    <source>
        <dbReference type="Google" id="ProtNLM"/>
    </source>
</evidence>
<dbReference type="OrthoDB" id="5211263at2759"/>
<sequence length="227" mass="25684">MAAKPRQTIWKKRMLFPFWTIRILLMIFVMVIYILAFLKLKKDDDPDFHYEENKKGYIAVFVVFELVCFIVILLDVLTILMYLKGNLRPAVFVGIGSLQTAFWAVILVIDIIAAIRKDKNVKRGIPFTVSAFIIFLNFLIYGVTVLLKERVMRKKGHHSVPAYDVRHSYDAGAGYAHPPGATLPNVPKSDNHQESGYYTEADTPLVVKPQSQGGMMQSGSLKPAHVV</sequence>
<evidence type="ECO:0000313" key="2">
    <source>
        <dbReference type="EMBL" id="KAF2003684.1"/>
    </source>
</evidence>